<proteinExistence type="predicted"/>
<sequence length="108" mass="12683">MAYFLYYYNFADRPGLQMFVLRLVVSRLDFHYPTCQLPLSRLSSIHYTAPFFKLCRNHAAAGVQLLQPLTKTFMSIFKRIKRAIATWLLETDSESEDADHEENPVCRF</sequence>
<dbReference type="AlphaFoldDB" id="A0AA39J445"/>
<comment type="caution">
    <text evidence="1">The sequence shown here is derived from an EMBL/GenBank/DDBJ whole genome shotgun (WGS) entry which is preliminary data.</text>
</comment>
<reference evidence="1" key="1">
    <citation type="submission" date="2023-06" db="EMBL/GenBank/DDBJ databases">
        <authorList>
            <consortium name="Lawrence Berkeley National Laboratory"/>
            <person name="Ahrendt S."/>
            <person name="Sahu N."/>
            <person name="Indic B."/>
            <person name="Wong-Bajracharya J."/>
            <person name="Merenyi Z."/>
            <person name="Ke H.-M."/>
            <person name="Monk M."/>
            <person name="Kocsube S."/>
            <person name="Drula E."/>
            <person name="Lipzen A."/>
            <person name="Balint B."/>
            <person name="Henrissat B."/>
            <person name="Andreopoulos B."/>
            <person name="Martin F.M."/>
            <person name="Harder C.B."/>
            <person name="Rigling D."/>
            <person name="Ford K.L."/>
            <person name="Foster G.D."/>
            <person name="Pangilinan J."/>
            <person name="Papanicolaou A."/>
            <person name="Barry K."/>
            <person name="LaButti K."/>
            <person name="Viragh M."/>
            <person name="Koriabine M."/>
            <person name="Yan M."/>
            <person name="Riley R."/>
            <person name="Champramary S."/>
            <person name="Plett K.L."/>
            <person name="Tsai I.J."/>
            <person name="Slot J."/>
            <person name="Sipos G."/>
            <person name="Plett J."/>
            <person name="Nagy L.G."/>
            <person name="Grigoriev I.V."/>
        </authorList>
    </citation>
    <scope>NUCLEOTIDE SEQUENCE</scope>
    <source>
        <strain evidence="1">FPL87.14</strain>
    </source>
</reference>
<gene>
    <name evidence="1" type="ORF">EV421DRAFT_1740053</name>
</gene>
<name>A0AA39J445_9AGAR</name>
<keyword evidence="2" id="KW-1185">Reference proteome</keyword>
<organism evidence="1 2">
    <name type="scientific">Armillaria borealis</name>
    <dbReference type="NCBI Taxonomy" id="47425"/>
    <lineage>
        <taxon>Eukaryota</taxon>
        <taxon>Fungi</taxon>
        <taxon>Dikarya</taxon>
        <taxon>Basidiomycota</taxon>
        <taxon>Agaricomycotina</taxon>
        <taxon>Agaricomycetes</taxon>
        <taxon>Agaricomycetidae</taxon>
        <taxon>Agaricales</taxon>
        <taxon>Marasmiineae</taxon>
        <taxon>Physalacriaceae</taxon>
        <taxon>Armillaria</taxon>
    </lineage>
</organism>
<evidence type="ECO:0000313" key="2">
    <source>
        <dbReference type="Proteomes" id="UP001175226"/>
    </source>
</evidence>
<protein>
    <submittedName>
        <fullName evidence="1">Uncharacterized protein</fullName>
    </submittedName>
</protein>
<dbReference type="Proteomes" id="UP001175226">
    <property type="component" value="Unassembled WGS sequence"/>
</dbReference>
<dbReference type="EMBL" id="JAUEPT010000060">
    <property type="protein sequence ID" value="KAK0435786.1"/>
    <property type="molecule type" value="Genomic_DNA"/>
</dbReference>
<accession>A0AA39J445</accession>
<evidence type="ECO:0000313" key="1">
    <source>
        <dbReference type="EMBL" id="KAK0435786.1"/>
    </source>
</evidence>